<dbReference type="PROSITE" id="PS51257">
    <property type="entry name" value="PROKAR_LIPOPROTEIN"/>
    <property type="match status" value="1"/>
</dbReference>
<dbReference type="AlphaFoldDB" id="A0A7S6UG71"/>
<evidence type="ECO:0000313" key="3">
    <source>
        <dbReference type="Proteomes" id="UP000594059"/>
    </source>
</evidence>
<feature type="signal peptide" evidence="1">
    <location>
        <begin position="1"/>
        <end position="23"/>
    </location>
</feature>
<keyword evidence="3" id="KW-1185">Reference proteome</keyword>
<protein>
    <submittedName>
        <fullName evidence="2">DUF3106 domain-containing protein</fullName>
    </submittedName>
</protein>
<evidence type="ECO:0000313" key="2">
    <source>
        <dbReference type="EMBL" id="QOW19696.1"/>
    </source>
</evidence>
<dbReference type="Proteomes" id="UP000594059">
    <property type="component" value="Chromosome"/>
</dbReference>
<dbReference type="EMBL" id="CP063656">
    <property type="protein sequence ID" value="QOW19696.1"/>
    <property type="molecule type" value="Genomic_DNA"/>
</dbReference>
<feature type="chain" id="PRO_5032476354" evidence="1">
    <location>
        <begin position="24"/>
        <end position="213"/>
    </location>
</feature>
<gene>
    <name evidence="2" type="ORF">INQ41_01005</name>
</gene>
<organism evidence="2 3">
    <name type="scientific">Novilysobacter ciconiae</name>
    <dbReference type="NCBI Taxonomy" id="2781022"/>
    <lineage>
        <taxon>Bacteria</taxon>
        <taxon>Pseudomonadati</taxon>
        <taxon>Pseudomonadota</taxon>
        <taxon>Gammaproteobacteria</taxon>
        <taxon>Lysobacterales</taxon>
        <taxon>Lysobacteraceae</taxon>
        <taxon>Novilysobacter</taxon>
    </lineage>
</organism>
<evidence type="ECO:0000256" key="1">
    <source>
        <dbReference type="SAM" id="SignalP"/>
    </source>
</evidence>
<sequence>MNTTDLRRWWGACLLLLACSVQAGRSGTDEISALLPRLQPEARAVLEARAGQWSAWSASERDGFQQRMRAWDALPRAERDAIRERYLAWQALTAEERASVVAAGARYQRLDAAERATLREAFDALDGSERRGWMLGPVLGRDYPALQPLLAQVPQEEHAALRTTLRAMTATQRRDLAVLVQRSSPQERDRLRSELATLQPAGISAWLWERLDR</sequence>
<accession>A0A7S6UG71</accession>
<keyword evidence="1" id="KW-0732">Signal</keyword>
<dbReference type="InterPro" id="IPR021455">
    <property type="entry name" value="DUF3106"/>
</dbReference>
<reference evidence="2 3" key="1">
    <citation type="submission" date="2020-10" db="EMBL/GenBank/DDBJ databases">
        <title>complete genome sequencing of Lysobacter sp. H21R20.</title>
        <authorList>
            <person name="Bae J.-W."/>
            <person name="Lee S.-Y."/>
        </authorList>
    </citation>
    <scope>NUCLEOTIDE SEQUENCE [LARGE SCALE GENOMIC DNA]</scope>
    <source>
        <strain evidence="2 3">H21R20</strain>
    </source>
</reference>
<dbReference type="RefSeq" id="WP_193985456.1">
    <property type="nucleotide sequence ID" value="NZ_CP063656.1"/>
</dbReference>
<name>A0A7S6UG71_9GAMM</name>
<proteinExistence type="predicted"/>
<dbReference type="Pfam" id="PF11304">
    <property type="entry name" value="DUF3106"/>
    <property type="match status" value="1"/>
</dbReference>
<dbReference type="KEGG" id="lcic:INQ41_01005"/>